<dbReference type="GO" id="GO:0003676">
    <property type="term" value="F:nucleic acid binding"/>
    <property type="evidence" value="ECO:0007669"/>
    <property type="project" value="InterPro"/>
</dbReference>
<feature type="domain" description="RNase H type-1" evidence="1">
    <location>
        <begin position="2"/>
        <end position="90"/>
    </location>
</feature>
<dbReference type="InterPro" id="IPR036397">
    <property type="entry name" value="RNaseH_sf"/>
</dbReference>
<proteinExistence type="predicted"/>
<reference evidence="2 3" key="1">
    <citation type="journal article" date="2019" name="Genome Biol. Evol.">
        <title>Insights into the evolution of the New World diploid cottons (Gossypium, subgenus Houzingenia) based on genome sequencing.</title>
        <authorList>
            <person name="Grover C.E."/>
            <person name="Arick M.A. 2nd"/>
            <person name="Thrash A."/>
            <person name="Conover J.L."/>
            <person name="Sanders W.S."/>
            <person name="Peterson D.G."/>
            <person name="Frelichowski J.E."/>
            <person name="Scheffler J.A."/>
            <person name="Scheffler B.E."/>
            <person name="Wendel J.F."/>
        </authorList>
    </citation>
    <scope>NUCLEOTIDE SEQUENCE [LARGE SCALE GENOMIC DNA]</scope>
    <source>
        <strain evidence="2">185</strain>
        <tissue evidence="2">Leaf</tissue>
    </source>
</reference>
<name>A0A7J8XAK6_GOSAI</name>
<dbReference type="InterPro" id="IPR002156">
    <property type="entry name" value="RNaseH_domain"/>
</dbReference>
<evidence type="ECO:0000259" key="1">
    <source>
        <dbReference type="Pfam" id="PF13456"/>
    </source>
</evidence>
<sequence length="102" mass="11447">ANTFDVCEAELRAIKLALELFLKASKFESHGLLIEPDSSTAVLWFIDASKQPWKFWELFKLIDNLVEKIGEVTFTNIFREANGLANALSKVGLSRHVPLVVS</sequence>
<accession>A0A7J8XAK6</accession>
<evidence type="ECO:0000313" key="2">
    <source>
        <dbReference type="EMBL" id="MBA0684327.1"/>
    </source>
</evidence>
<comment type="caution">
    <text evidence="2">The sequence shown here is derived from an EMBL/GenBank/DDBJ whole genome shotgun (WGS) entry which is preliminary data.</text>
</comment>
<organism evidence="2 3">
    <name type="scientific">Gossypium aridum</name>
    <name type="common">American cotton</name>
    <name type="synonym">Erioxylum aridum</name>
    <dbReference type="NCBI Taxonomy" id="34290"/>
    <lineage>
        <taxon>Eukaryota</taxon>
        <taxon>Viridiplantae</taxon>
        <taxon>Streptophyta</taxon>
        <taxon>Embryophyta</taxon>
        <taxon>Tracheophyta</taxon>
        <taxon>Spermatophyta</taxon>
        <taxon>Magnoliopsida</taxon>
        <taxon>eudicotyledons</taxon>
        <taxon>Gunneridae</taxon>
        <taxon>Pentapetalae</taxon>
        <taxon>rosids</taxon>
        <taxon>malvids</taxon>
        <taxon>Malvales</taxon>
        <taxon>Malvaceae</taxon>
        <taxon>Malvoideae</taxon>
        <taxon>Gossypium</taxon>
    </lineage>
</organism>
<gene>
    <name evidence="2" type="ORF">Goari_025919</name>
</gene>
<dbReference type="GO" id="GO:0004523">
    <property type="term" value="F:RNA-DNA hybrid ribonuclease activity"/>
    <property type="evidence" value="ECO:0007669"/>
    <property type="project" value="InterPro"/>
</dbReference>
<dbReference type="Proteomes" id="UP000593577">
    <property type="component" value="Unassembled WGS sequence"/>
</dbReference>
<evidence type="ECO:0000313" key="3">
    <source>
        <dbReference type="Proteomes" id="UP000593577"/>
    </source>
</evidence>
<dbReference type="InterPro" id="IPR012337">
    <property type="entry name" value="RNaseH-like_sf"/>
</dbReference>
<dbReference type="AlphaFoldDB" id="A0A7J8XAK6"/>
<dbReference type="InterPro" id="IPR044730">
    <property type="entry name" value="RNase_H-like_dom_plant"/>
</dbReference>
<dbReference type="Gene3D" id="3.30.420.10">
    <property type="entry name" value="Ribonuclease H-like superfamily/Ribonuclease H"/>
    <property type="match status" value="1"/>
</dbReference>
<dbReference type="SUPFAM" id="SSF53098">
    <property type="entry name" value="Ribonuclease H-like"/>
    <property type="match status" value="1"/>
</dbReference>
<feature type="non-terminal residue" evidence="2">
    <location>
        <position position="1"/>
    </location>
</feature>
<dbReference type="EMBL" id="JABFAA010000006">
    <property type="protein sequence ID" value="MBA0684327.1"/>
    <property type="molecule type" value="Genomic_DNA"/>
</dbReference>
<protein>
    <recommendedName>
        <fullName evidence="1">RNase H type-1 domain-containing protein</fullName>
    </recommendedName>
</protein>
<keyword evidence="3" id="KW-1185">Reference proteome</keyword>
<dbReference type="Pfam" id="PF13456">
    <property type="entry name" value="RVT_3"/>
    <property type="match status" value="1"/>
</dbReference>
<dbReference type="CDD" id="cd06222">
    <property type="entry name" value="RNase_H_like"/>
    <property type="match status" value="1"/>
</dbReference>